<evidence type="ECO:0000256" key="2">
    <source>
        <dbReference type="ARBA" id="ARBA00022723"/>
    </source>
</evidence>
<dbReference type="Pfam" id="PF04082">
    <property type="entry name" value="Fungal_trans"/>
    <property type="match status" value="1"/>
</dbReference>
<dbReference type="GO" id="GO:0008270">
    <property type="term" value="F:zinc ion binding"/>
    <property type="evidence" value="ECO:0007669"/>
    <property type="project" value="InterPro"/>
</dbReference>
<evidence type="ECO:0000256" key="4">
    <source>
        <dbReference type="ARBA" id="ARBA00023015"/>
    </source>
</evidence>
<evidence type="ECO:0000256" key="5">
    <source>
        <dbReference type="ARBA" id="ARBA00023125"/>
    </source>
</evidence>
<accession>A0A5N6TGU0</accession>
<dbReference type="Gene3D" id="4.10.240.10">
    <property type="entry name" value="Zn(2)-C6 fungal-type DNA-binding domain"/>
    <property type="match status" value="1"/>
</dbReference>
<keyword evidence="5" id="KW-0238">DNA-binding</keyword>
<dbReference type="FunFam" id="4.10.240.10:FF:000035">
    <property type="entry name" value="C6 transcription factor, putative (AFU_orthologue AFUA_4G12570)"/>
    <property type="match status" value="1"/>
</dbReference>
<dbReference type="SMART" id="SM00906">
    <property type="entry name" value="Fungal_trans"/>
    <property type="match status" value="1"/>
</dbReference>
<feature type="coiled-coil region" evidence="8">
    <location>
        <begin position="67"/>
        <end position="94"/>
    </location>
</feature>
<sequence length="600" mass="67326">MMSSASFLDKPLLKVSRPVAACSRCRTAKIKCDGKLPACSACERVGKGSTCSGASDEFARGKERSYVASLEGYCERLEKRIADLRRHKRSLSADESGFVRESSITSMSSFGTVGQAHRKEVSDIDDLVGDFGFLSVNATSRDFHGIQSNTSFANLLLSLSVAEPIPELPPQPLPARNEITPLLQHFFDNLYIQVPFFSETSFWTSVGTVYETGGRFAKPSDHWFLRMVMAIASASISHHSGDSNQQKSLSLVSGALPYAEEVLRPGSIIGIQALLLLAHYSLFDPKHFRSWYLVGMAARALVDLGLHQDPHSEILKTDEQLEMRRHVFYCVYCLDRGLSTALERTFSLSDDSINVAIPSTADSVLVGKNQIFLHGSEPALNMVQIRKILSSAYQRKYFSSDGMPLESTWILCSTAQEWFDNTPMSMPSCFPNCYRLELLYTTVIILSPTLEYRLCEYGKVLLFDTCVQYTLELHRLMESPSGLSLLTVLDIQRAYQASRRLLCLLRQDYEVVMNTLMPALPAKFHEIPKPPLLDAEHRAGCHARAIKSLEQIQNFLQYGARKWELQQLFEDFQHDSASVWKRLVESSVTYAPGLGPYVRF</sequence>
<evidence type="ECO:0000313" key="10">
    <source>
        <dbReference type="EMBL" id="KAE8145460.1"/>
    </source>
</evidence>
<dbReference type="InterPro" id="IPR001138">
    <property type="entry name" value="Zn2Cys6_DnaBD"/>
</dbReference>
<dbReference type="AlphaFoldDB" id="A0A5N6TGU0"/>
<keyword evidence="11" id="KW-1185">Reference proteome</keyword>
<dbReference type="InterPro" id="IPR052202">
    <property type="entry name" value="Yeast_MetPath_Reg"/>
</dbReference>
<dbReference type="SUPFAM" id="SSF57701">
    <property type="entry name" value="Zn2/Cys6 DNA-binding domain"/>
    <property type="match status" value="1"/>
</dbReference>
<keyword evidence="2" id="KW-0479">Metal-binding</keyword>
<feature type="domain" description="Zn(2)-C6 fungal-type" evidence="9">
    <location>
        <begin position="21"/>
        <end position="52"/>
    </location>
</feature>
<gene>
    <name evidence="10" type="ORF">BDV25DRAFT_164674</name>
</gene>
<keyword evidence="7" id="KW-0539">Nucleus</keyword>
<dbReference type="Pfam" id="PF00172">
    <property type="entry name" value="Zn_clus"/>
    <property type="match status" value="1"/>
</dbReference>
<dbReference type="Proteomes" id="UP000325780">
    <property type="component" value="Unassembled WGS sequence"/>
</dbReference>
<dbReference type="GO" id="GO:0000981">
    <property type="term" value="F:DNA-binding transcription factor activity, RNA polymerase II-specific"/>
    <property type="evidence" value="ECO:0007669"/>
    <property type="project" value="InterPro"/>
</dbReference>
<dbReference type="PROSITE" id="PS00463">
    <property type="entry name" value="ZN2_CY6_FUNGAL_1"/>
    <property type="match status" value="1"/>
</dbReference>
<dbReference type="EMBL" id="ML742344">
    <property type="protein sequence ID" value="KAE8145460.1"/>
    <property type="molecule type" value="Genomic_DNA"/>
</dbReference>
<evidence type="ECO:0000256" key="7">
    <source>
        <dbReference type="ARBA" id="ARBA00023242"/>
    </source>
</evidence>
<evidence type="ECO:0000256" key="8">
    <source>
        <dbReference type="SAM" id="Coils"/>
    </source>
</evidence>
<evidence type="ECO:0000259" key="9">
    <source>
        <dbReference type="PROSITE" id="PS50048"/>
    </source>
</evidence>
<dbReference type="GO" id="GO:0043565">
    <property type="term" value="F:sequence-specific DNA binding"/>
    <property type="evidence" value="ECO:0007669"/>
    <property type="project" value="TreeGrafter"/>
</dbReference>
<dbReference type="GO" id="GO:0006351">
    <property type="term" value="P:DNA-templated transcription"/>
    <property type="evidence" value="ECO:0007669"/>
    <property type="project" value="InterPro"/>
</dbReference>
<dbReference type="InterPro" id="IPR007219">
    <property type="entry name" value="XnlR_reg_dom"/>
</dbReference>
<dbReference type="PANTHER" id="PTHR47782:SF2">
    <property type="entry name" value="TRANSCRIPTION FACTOR, PUTATIVE (AFU_ORTHOLOGUE AFUA_4G12570)-RELATED"/>
    <property type="match status" value="1"/>
</dbReference>
<evidence type="ECO:0000256" key="6">
    <source>
        <dbReference type="ARBA" id="ARBA00023163"/>
    </source>
</evidence>
<dbReference type="PANTHER" id="PTHR47782">
    <property type="entry name" value="ZN(II)2CYS6 TRANSCRIPTION FACTOR (EUROFUNG)-RELATED"/>
    <property type="match status" value="1"/>
</dbReference>
<comment type="subcellular location">
    <subcellularLocation>
        <location evidence="1">Nucleus</location>
    </subcellularLocation>
</comment>
<protein>
    <submittedName>
        <fullName evidence="10">Fungal-specific transcription factor domain-containing protein</fullName>
    </submittedName>
</protein>
<name>A0A5N6TGU0_ASPAV</name>
<keyword evidence="6" id="KW-0804">Transcription</keyword>
<dbReference type="InterPro" id="IPR036864">
    <property type="entry name" value="Zn2-C6_fun-type_DNA-bd_sf"/>
</dbReference>
<proteinExistence type="predicted"/>
<evidence type="ECO:0000256" key="3">
    <source>
        <dbReference type="ARBA" id="ARBA00022833"/>
    </source>
</evidence>
<keyword evidence="3" id="KW-0862">Zinc</keyword>
<organism evidence="10 11">
    <name type="scientific">Aspergillus avenaceus</name>
    <dbReference type="NCBI Taxonomy" id="36643"/>
    <lineage>
        <taxon>Eukaryota</taxon>
        <taxon>Fungi</taxon>
        <taxon>Dikarya</taxon>
        <taxon>Ascomycota</taxon>
        <taxon>Pezizomycotina</taxon>
        <taxon>Eurotiomycetes</taxon>
        <taxon>Eurotiomycetidae</taxon>
        <taxon>Eurotiales</taxon>
        <taxon>Aspergillaceae</taxon>
        <taxon>Aspergillus</taxon>
        <taxon>Aspergillus subgen. Circumdati</taxon>
    </lineage>
</organism>
<keyword evidence="4" id="KW-0805">Transcription regulation</keyword>
<evidence type="ECO:0000256" key="1">
    <source>
        <dbReference type="ARBA" id="ARBA00004123"/>
    </source>
</evidence>
<dbReference type="CDD" id="cd00067">
    <property type="entry name" value="GAL4"/>
    <property type="match status" value="1"/>
</dbReference>
<dbReference type="SMART" id="SM00066">
    <property type="entry name" value="GAL4"/>
    <property type="match status" value="1"/>
</dbReference>
<reference evidence="10 11" key="1">
    <citation type="submission" date="2019-04" db="EMBL/GenBank/DDBJ databases">
        <title>Friends and foes A comparative genomics study of 23 Aspergillus species from section Flavi.</title>
        <authorList>
            <consortium name="DOE Joint Genome Institute"/>
            <person name="Kjaerbolling I."/>
            <person name="Vesth T."/>
            <person name="Frisvad J.C."/>
            <person name="Nybo J.L."/>
            <person name="Theobald S."/>
            <person name="Kildgaard S."/>
            <person name="Isbrandt T."/>
            <person name="Kuo A."/>
            <person name="Sato A."/>
            <person name="Lyhne E.K."/>
            <person name="Kogle M.E."/>
            <person name="Wiebenga A."/>
            <person name="Kun R.S."/>
            <person name="Lubbers R.J."/>
            <person name="Makela M.R."/>
            <person name="Barry K."/>
            <person name="Chovatia M."/>
            <person name="Clum A."/>
            <person name="Daum C."/>
            <person name="Haridas S."/>
            <person name="He G."/>
            <person name="LaButti K."/>
            <person name="Lipzen A."/>
            <person name="Mondo S."/>
            <person name="Riley R."/>
            <person name="Salamov A."/>
            <person name="Simmons B.A."/>
            <person name="Magnuson J.K."/>
            <person name="Henrissat B."/>
            <person name="Mortensen U.H."/>
            <person name="Larsen T.O."/>
            <person name="Devries R.P."/>
            <person name="Grigoriev I.V."/>
            <person name="Machida M."/>
            <person name="Baker S.E."/>
            <person name="Andersen M.R."/>
        </authorList>
    </citation>
    <scope>NUCLEOTIDE SEQUENCE [LARGE SCALE GENOMIC DNA]</scope>
    <source>
        <strain evidence="10 11">IBT 18842</strain>
    </source>
</reference>
<dbReference type="OrthoDB" id="5319458at2759"/>
<dbReference type="CDD" id="cd12148">
    <property type="entry name" value="fungal_TF_MHR"/>
    <property type="match status" value="1"/>
</dbReference>
<dbReference type="GO" id="GO:0045944">
    <property type="term" value="P:positive regulation of transcription by RNA polymerase II"/>
    <property type="evidence" value="ECO:0007669"/>
    <property type="project" value="TreeGrafter"/>
</dbReference>
<dbReference type="PROSITE" id="PS50048">
    <property type="entry name" value="ZN2_CY6_FUNGAL_2"/>
    <property type="match status" value="1"/>
</dbReference>
<evidence type="ECO:0000313" key="11">
    <source>
        <dbReference type="Proteomes" id="UP000325780"/>
    </source>
</evidence>
<keyword evidence="8" id="KW-0175">Coiled coil</keyword>
<dbReference type="GO" id="GO:0005634">
    <property type="term" value="C:nucleus"/>
    <property type="evidence" value="ECO:0007669"/>
    <property type="project" value="UniProtKB-SubCell"/>
</dbReference>